<proteinExistence type="predicted"/>
<organism evidence="2 3">
    <name type="scientific">Pleurodeles waltl</name>
    <name type="common">Iberian ribbed newt</name>
    <dbReference type="NCBI Taxonomy" id="8319"/>
    <lineage>
        <taxon>Eukaryota</taxon>
        <taxon>Metazoa</taxon>
        <taxon>Chordata</taxon>
        <taxon>Craniata</taxon>
        <taxon>Vertebrata</taxon>
        <taxon>Euteleostomi</taxon>
        <taxon>Amphibia</taxon>
        <taxon>Batrachia</taxon>
        <taxon>Caudata</taxon>
        <taxon>Salamandroidea</taxon>
        <taxon>Salamandridae</taxon>
        <taxon>Pleurodelinae</taxon>
        <taxon>Pleurodeles</taxon>
    </lineage>
</organism>
<accession>A0AAV7UPP7</accession>
<feature type="region of interest" description="Disordered" evidence="1">
    <location>
        <begin position="1"/>
        <end position="96"/>
    </location>
</feature>
<gene>
    <name evidence="2" type="ORF">NDU88_000332</name>
</gene>
<dbReference type="EMBL" id="JANPWB010000004">
    <property type="protein sequence ID" value="KAJ1191015.1"/>
    <property type="molecule type" value="Genomic_DNA"/>
</dbReference>
<sequence length="96" mass="10342">MWGKTGKGLSGFGPQGGDPAIWSAAGGGAVQRTERQPVRQSSRAPLASVSRKQCPGPLPCRPRRADHCGKRKRSLNQKIHESPKAKRQGRFAGHAF</sequence>
<evidence type="ECO:0000313" key="3">
    <source>
        <dbReference type="Proteomes" id="UP001066276"/>
    </source>
</evidence>
<reference evidence="2" key="1">
    <citation type="journal article" date="2022" name="bioRxiv">
        <title>Sequencing and chromosome-scale assembly of the giantPleurodeles waltlgenome.</title>
        <authorList>
            <person name="Brown T."/>
            <person name="Elewa A."/>
            <person name="Iarovenko S."/>
            <person name="Subramanian E."/>
            <person name="Araus A.J."/>
            <person name="Petzold A."/>
            <person name="Susuki M."/>
            <person name="Suzuki K.-i.T."/>
            <person name="Hayashi T."/>
            <person name="Toyoda A."/>
            <person name="Oliveira C."/>
            <person name="Osipova E."/>
            <person name="Leigh N.D."/>
            <person name="Simon A."/>
            <person name="Yun M.H."/>
        </authorList>
    </citation>
    <scope>NUCLEOTIDE SEQUENCE</scope>
    <source>
        <strain evidence="2">20211129_DDA</strain>
        <tissue evidence="2">Liver</tissue>
    </source>
</reference>
<name>A0AAV7UPP7_PLEWA</name>
<dbReference type="AlphaFoldDB" id="A0AAV7UPP7"/>
<evidence type="ECO:0000313" key="2">
    <source>
        <dbReference type="EMBL" id="KAJ1191015.1"/>
    </source>
</evidence>
<dbReference type="Proteomes" id="UP001066276">
    <property type="component" value="Chromosome 2_2"/>
</dbReference>
<evidence type="ECO:0000256" key="1">
    <source>
        <dbReference type="SAM" id="MobiDB-lite"/>
    </source>
</evidence>
<comment type="caution">
    <text evidence="2">The sequence shown here is derived from an EMBL/GenBank/DDBJ whole genome shotgun (WGS) entry which is preliminary data.</text>
</comment>
<protein>
    <submittedName>
        <fullName evidence="2">Uncharacterized protein</fullName>
    </submittedName>
</protein>
<feature type="compositionally biased region" description="Gly residues" evidence="1">
    <location>
        <begin position="1"/>
        <end position="16"/>
    </location>
</feature>
<keyword evidence="3" id="KW-1185">Reference proteome</keyword>